<dbReference type="AlphaFoldDB" id="X1JTY3"/>
<protein>
    <recommendedName>
        <fullName evidence="1">Protein kinase domain-containing protein</fullName>
    </recommendedName>
</protein>
<dbReference type="PROSITE" id="PS00107">
    <property type="entry name" value="PROTEIN_KINASE_ATP"/>
    <property type="match status" value="1"/>
</dbReference>
<organism evidence="2">
    <name type="scientific">marine sediment metagenome</name>
    <dbReference type="NCBI Taxonomy" id="412755"/>
    <lineage>
        <taxon>unclassified sequences</taxon>
        <taxon>metagenomes</taxon>
        <taxon>ecological metagenomes</taxon>
    </lineage>
</organism>
<evidence type="ECO:0000259" key="1">
    <source>
        <dbReference type="PROSITE" id="PS50011"/>
    </source>
</evidence>
<dbReference type="GO" id="GO:0005524">
    <property type="term" value="F:ATP binding"/>
    <property type="evidence" value="ECO:0007669"/>
    <property type="project" value="InterPro"/>
</dbReference>
<name>X1JTY3_9ZZZZ</name>
<dbReference type="Gene3D" id="3.30.200.20">
    <property type="entry name" value="Phosphorylase Kinase, domain 1"/>
    <property type="match status" value="1"/>
</dbReference>
<comment type="caution">
    <text evidence="2">The sequence shown here is derived from an EMBL/GenBank/DDBJ whole genome shotgun (WGS) entry which is preliminary data.</text>
</comment>
<dbReference type="EMBL" id="BARU01036855">
    <property type="protein sequence ID" value="GAH81734.1"/>
    <property type="molecule type" value="Genomic_DNA"/>
</dbReference>
<gene>
    <name evidence="2" type="ORF">S03H2_57497</name>
</gene>
<proteinExistence type="predicted"/>
<dbReference type="InterPro" id="IPR000719">
    <property type="entry name" value="Prot_kinase_dom"/>
</dbReference>
<reference evidence="2" key="1">
    <citation type="journal article" date="2014" name="Front. Microbiol.">
        <title>High frequency of phylogenetically diverse reductive dehalogenase-homologous genes in deep subseafloor sedimentary metagenomes.</title>
        <authorList>
            <person name="Kawai M."/>
            <person name="Futagami T."/>
            <person name="Toyoda A."/>
            <person name="Takaki Y."/>
            <person name="Nishi S."/>
            <person name="Hori S."/>
            <person name="Arai W."/>
            <person name="Tsubouchi T."/>
            <person name="Morono Y."/>
            <person name="Uchiyama I."/>
            <person name="Ito T."/>
            <person name="Fujiyama A."/>
            <person name="Inagaki F."/>
            <person name="Takami H."/>
        </authorList>
    </citation>
    <scope>NUCLEOTIDE SEQUENCE</scope>
    <source>
        <strain evidence="2">Expedition CK06-06</strain>
    </source>
</reference>
<accession>X1JTY3</accession>
<dbReference type="PROSITE" id="PS50011">
    <property type="entry name" value="PROTEIN_KINASE_DOM"/>
    <property type="match status" value="1"/>
</dbReference>
<evidence type="ECO:0000313" key="2">
    <source>
        <dbReference type="EMBL" id="GAH81734.1"/>
    </source>
</evidence>
<dbReference type="InterPro" id="IPR017441">
    <property type="entry name" value="Protein_kinase_ATP_BS"/>
</dbReference>
<dbReference type="SUPFAM" id="SSF56112">
    <property type="entry name" value="Protein kinase-like (PK-like)"/>
    <property type="match status" value="1"/>
</dbReference>
<dbReference type="InterPro" id="IPR011009">
    <property type="entry name" value="Kinase-like_dom_sf"/>
</dbReference>
<feature type="domain" description="Protein kinase" evidence="1">
    <location>
        <begin position="79"/>
        <end position="125"/>
    </location>
</feature>
<dbReference type="GO" id="GO:0004672">
    <property type="term" value="F:protein kinase activity"/>
    <property type="evidence" value="ECO:0007669"/>
    <property type="project" value="InterPro"/>
</dbReference>
<feature type="non-terminal residue" evidence="2">
    <location>
        <position position="125"/>
    </location>
</feature>
<sequence length="125" mass="13630">MPAKKDTTLGRLAVERGFITQEQFNEALANQHKIREEMGIEQGLEPILVGKKWLTADQVHELRNVAAVETGEARLVAGYEVVAKLGRGGMGAVYKARRAGGTGYVALKILPPSLANEGMIARFKR</sequence>